<dbReference type="AlphaFoldDB" id="A0A1I4SB63"/>
<keyword evidence="1" id="KW-1133">Transmembrane helix</keyword>
<organism evidence="2 3">
    <name type="scientific">Algoriella xinjiangensis</name>
    <dbReference type="NCBI Taxonomy" id="684065"/>
    <lineage>
        <taxon>Bacteria</taxon>
        <taxon>Pseudomonadati</taxon>
        <taxon>Bacteroidota</taxon>
        <taxon>Flavobacteriia</taxon>
        <taxon>Flavobacteriales</taxon>
        <taxon>Weeksellaceae</taxon>
        <taxon>Algoriella</taxon>
    </lineage>
</organism>
<keyword evidence="1" id="KW-0472">Membrane</keyword>
<feature type="transmembrane region" description="Helical" evidence="1">
    <location>
        <begin position="21"/>
        <end position="43"/>
    </location>
</feature>
<dbReference type="STRING" id="684065.SAMN05421738_101128"/>
<proteinExistence type="predicted"/>
<dbReference type="OrthoDB" id="1351456at2"/>
<keyword evidence="1" id="KW-0812">Transmembrane</keyword>
<accession>A0A1I4SB63</accession>
<name>A0A1I4SB63_9FLAO</name>
<dbReference type="EMBL" id="FOUZ01000001">
    <property type="protein sequence ID" value="SFM61544.1"/>
    <property type="molecule type" value="Genomic_DNA"/>
</dbReference>
<evidence type="ECO:0000313" key="2">
    <source>
        <dbReference type="EMBL" id="SFM61544.1"/>
    </source>
</evidence>
<keyword evidence="3" id="KW-1185">Reference proteome</keyword>
<protein>
    <submittedName>
        <fullName evidence="2">Uncharacterized protein</fullName>
    </submittedName>
</protein>
<sequence length="202" mass="23771">MDKYSFDVFVKEKPKKSPKNFIKLIVSFLAVSLISFVFLEFKIFKNDTFYYIFIGVLATIVAYLNGYFKKPETKLEGHFDGKLTFSNQGIEVKNDFYPIDNLLSINIDNNDYEGKKVKDFGEFESQNGSHGINNQLTLKTKDNQFIEVNFKQKSLDEFTKIQPILISYYKNNLLTEDDLIYIMKLEYDIDKNELRKKLRKIN</sequence>
<evidence type="ECO:0000256" key="1">
    <source>
        <dbReference type="SAM" id="Phobius"/>
    </source>
</evidence>
<feature type="transmembrane region" description="Helical" evidence="1">
    <location>
        <begin position="49"/>
        <end position="68"/>
    </location>
</feature>
<dbReference type="Proteomes" id="UP000199149">
    <property type="component" value="Unassembled WGS sequence"/>
</dbReference>
<gene>
    <name evidence="2" type="ORF">SAMN05421738_101128</name>
</gene>
<dbReference type="RefSeq" id="WP_092905526.1">
    <property type="nucleotide sequence ID" value="NZ_FOUZ01000001.1"/>
</dbReference>
<reference evidence="3" key="1">
    <citation type="submission" date="2016-10" db="EMBL/GenBank/DDBJ databases">
        <authorList>
            <person name="Varghese N."/>
            <person name="Submissions S."/>
        </authorList>
    </citation>
    <scope>NUCLEOTIDE SEQUENCE [LARGE SCALE GENOMIC DNA]</scope>
    <source>
        <strain evidence="3">XJ109</strain>
    </source>
</reference>
<evidence type="ECO:0000313" key="3">
    <source>
        <dbReference type="Proteomes" id="UP000199149"/>
    </source>
</evidence>